<protein>
    <submittedName>
        <fullName evidence="1">Uncharacterized protein</fullName>
    </submittedName>
</protein>
<dbReference type="AlphaFoldDB" id="A0A437MPQ7"/>
<reference evidence="1 2" key="1">
    <citation type="submission" date="2019-01" db="EMBL/GenBank/DDBJ databases">
        <authorList>
            <person name="Chen W.-M."/>
        </authorList>
    </citation>
    <scope>NUCLEOTIDE SEQUENCE [LARGE SCALE GENOMIC DNA]</scope>
    <source>
        <strain evidence="1 2">CCP-6</strain>
    </source>
</reference>
<organism evidence="1 2">
    <name type="scientific">Rhodovarius crocodyli</name>
    <dbReference type="NCBI Taxonomy" id="1979269"/>
    <lineage>
        <taxon>Bacteria</taxon>
        <taxon>Pseudomonadati</taxon>
        <taxon>Pseudomonadota</taxon>
        <taxon>Alphaproteobacteria</taxon>
        <taxon>Acetobacterales</taxon>
        <taxon>Roseomonadaceae</taxon>
        <taxon>Rhodovarius</taxon>
    </lineage>
</organism>
<dbReference type="Pfam" id="PF20112">
    <property type="entry name" value="DUF6502"/>
    <property type="match status" value="1"/>
</dbReference>
<dbReference type="EMBL" id="SACL01000001">
    <property type="protein sequence ID" value="RVT99634.1"/>
    <property type="molecule type" value="Genomic_DNA"/>
</dbReference>
<gene>
    <name evidence="1" type="ORF">EOD42_00740</name>
</gene>
<name>A0A437MPQ7_9PROT</name>
<dbReference type="OrthoDB" id="6356376at2"/>
<sequence>MDLPSPPPPGALLHALRRPLRPLLRLLIRAGVTFPVFAEMLRGLYVETAARDLSSDGGPPTDSRLALLTGVHRKEIRRLREEPAPVDDAPPAVVTLNSQLISRWLGLPENTNQAGDPLPLSRAAFDALVVSVTTDVRPRSVLDSWLAQGIATLDVDEHIRLNVAAFIPREGQEARLFYLARNLHDHMAAAAANVSAEGTPPFLERSLHYDGLSPEAAQKLEAAGRAAAQQLLVELNRLALSLVEGQATTPGAPTVRTNLGVYLYREEETP</sequence>
<evidence type="ECO:0000313" key="2">
    <source>
        <dbReference type="Proteomes" id="UP000282957"/>
    </source>
</evidence>
<comment type="caution">
    <text evidence="1">The sequence shown here is derived from an EMBL/GenBank/DDBJ whole genome shotgun (WGS) entry which is preliminary data.</text>
</comment>
<accession>A0A437MPQ7</accession>
<keyword evidence="2" id="KW-1185">Reference proteome</keyword>
<proteinExistence type="predicted"/>
<dbReference type="InterPro" id="IPR045445">
    <property type="entry name" value="DUF6502"/>
</dbReference>
<dbReference type="Proteomes" id="UP000282957">
    <property type="component" value="Unassembled WGS sequence"/>
</dbReference>
<evidence type="ECO:0000313" key="1">
    <source>
        <dbReference type="EMBL" id="RVT99634.1"/>
    </source>
</evidence>